<protein>
    <recommendedName>
        <fullName evidence="1">UPF0237 protein C7384_10177</fullName>
    </recommendedName>
</protein>
<dbReference type="InterPro" id="IPR045865">
    <property type="entry name" value="ACT-like_dom_sf"/>
</dbReference>
<accession>A0A2U1DES6</accession>
<dbReference type="InterPro" id="IPR002912">
    <property type="entry name" value="ACT_dom"/>
</dbReference>
<organism evidence="3 4">
    <name type="scientific">Convivina intestini</name>
    <dbReference type="NCBI Taxonomy" id="1505726"/>
    <lineage>
        <taxon>Bacteria</taxon>
        <taxon>Bacillati</taxon>
        <taxon>Bacillota</taxon>
        <taxon>Bacilli</taxon>
        <taxon>Lactobacillales</taxon>
        <taxon>Lactobacillaceae</taxon>
        <taxon>Convivina</taxon>
    </lineage>
</organism>
<dbReference type="InterPro" id="IPR022986">
    <property type="entry name" value="UPF0237_ACT"/>
</dbReference>
<evidence type="ECO:0000256" key="1">
    <source>
        <dbReference type="HAMAP-Rule" id="MF_01054"/>
    </source>
</evidence>
<dbReference type="Proteomes" id="UP000245433">
    <property type="component" value="Unassembled WGS sequence"/>
</dbReference>
<comment type="similarity">
    <text evidence="1">Belongs to the UPF0237 family.</text>
</comment>
<comment type="caution">
    <text evidence="3">The sequence shown here is derived from an EMBL/GenBank/DDBJ whole genome shotgun (WGS) entry which is preliminary data.</text>
</comment>
<dbReference type="OrthoDB" id="9803078at2"/>
<evidence type="ECO:0000313" key="4">
    <source>
        <dbReference type="Proteomes" id="UP000245433"/>
    </source>
</evidence>
<dbReference type="RefSeq" id="WP_089937322.1">
    <property type="nucleotide sequence ID" value="NZ_CAKOEW010000004.1"/>
</dbReference>
<name>A0A2U1DES6_9LACO</name>
<gene>
    <name evidence="3" type="ORF">C7384_10177</name>
</gene>
<dbReference type="PROSITE" id="PS51671">
    <property type="entry name" value="ACT"/>
    <property type="match status" value="1"/>
</dbReference>
<dbReference type="HAMAP" id="MF_01054">
    <property type="entry name" value="UPF0237"/>
    <property type="match status" value="1"/>
</dbReference>
<sequence>MIKAVVTVVGKDKAGIVAGVAQTLAQEGANILDMAQTIMDTTFTMSMLVALPQANDFNAMQQALETTGQQLGVTIHVQREEIFDAMARV</sequence>
<dbReference type="Gene3D" id="3.30.70.260">
    <property type="match status" value="1"/>
</dbReference>
<keyword evidence="4" id="KW-1185">Reference proteome</keyword>
<dbReference type="SUPFAM" id="SSF55021">
    <property type="entry name" value="ACT-like"/>
    <property type="match status" value="1"/>
</dbReference>
<dbReference type="EMBL" id="QEKT01000001">
    <property type="protein sequence ID" value="PVY86164.1"/>
    <property type="molecule type" value="Genomic_DNA"/>
</dbReference>
<reference evidence="3 4" key="1">
    <citation type="submission" date="2018-04" db="EMBL/GenBank/DDBJ databases">
        <title>Genomic Encyclopedia of Type Strains, Phase IV (KMG-IV): sequencing the most valuable type-strain genomes for metagenomic binning, comparative biology and taxonomic classification.</title>
        <authorList>
            <person name="Goeker M."/>
        </authorList>
    </citation>
    <scope>NUCLEOTIDE SEQUENCE [LARGE SCALE GENOMIC DNA]</scope>
    <source>
        <strain evidence="3 4">DSM 28795</strain>
    </source>
</reference>
<evidence type="ECO:0000313" key="3">
    <source>
        <dbReference type="EMBL" id="PVY86164.1"/>
    </source>
</evidence>
<evidence type="ECO:0000259" key="2">
    <source>
        <dbReference type="PROSITE" id="PS51671"/>
    </source>
</evidence>
<dbReference type="AlphaFoldDB" id="A0A2U1DES6"/>
<proteinExistence type="inferred from homology"/>
<dbReference type="PANTHER" id="PTHR34875:SF6">
    <property type="entry name" value="UPF0237 PROTEIN MJ1558"/>
    <property type="match status" value="1"/>
</dbReference>
<dbReference type="PANTHER" id="PTHR34875">
    <property type="entry name" value="UPF0237 PROTEIN MJ1558"/>
    <property type="match status" value="1"/>
</dbReference>
<dbReference type="NCBIfam" id="NF001220">
    <property type="entry name" value="PRK00194.1"/>
    <property type="match status" value="1"/>
</dbReference>
<dbReference type="InterPro" id="IPR050990">
    <property type="entry name" value="UPF0237/GcvR_regulator"/>
</dbReference>
<dbReference type="CDD" id="cd04872">
    <property type="entry name" value="ACT_1ZPV"/>
    <property type="match status" value="1"/>
</dbReference>
<feature type="domain" description="ACT" evidence="2">
    <location>
        <begin position="5"/>
        <end position="78"/>
    </location>
</feature>
<dbReference type="Pfam" id="PF13740">
    <property type="entry name" value="ACT_6"/>
    <property type="match status" value="1"/>
</dbReference>